<accession>A0ABQ5YCM7</accession>
<comment type="caution">
    <text evidence="2">The sequence shown here is derived from an EMBL/GenBank/DDBJ whole genome shotgun (WGS) entry which is preliminary data.</text>
</comment>
<organism evidence="2 3">
    <name type="scientific">Chitinimonas prasina</name>
    <dbReference type="NCBI Taxonomy" id="1434937"/>
    <lineage>
        <taxon>Bacteria</taxon>
        <taxon>Pseudomonadati</taxon>
        <taxon>Pseudomonadota</taxon>
        <taxon>Betaproteobacteria</taxon>
        <taxon>Neisseriales</taxon>
        <taxon>Chitinibacteraceae</taxon>
        <taxon>Chitinimonas</taxon>
    </lineage>
</organism>
<proteinExistence type="predicted"/>
<evidence type="ECO:0000313" key="3">
    <source>
        <dbReference type="Proteomes" id="UP001156706"/>
    </source>
</evidence>
<dbReference type="Pfam" id="PF00583">
    <property type="entry name" value="Acetyltransf_1"/>
    <property type="match status" value="1"/>
</dbReference>
<dbReference type="RefSeq" id="WP_284194790.1">
    <property type="nucleotide sequence ID" value="NZ_BSOG01000001.1"/>
</dbReference>
<dbReference type="Gene3D" id="3.40.630.30">
    <property type="match status" value="1"/>
</dbReference>
<name>A0ABQ5YCM7_9NEIS</name>
<dbReference type="EMBL" id="BSOG01000001">
    <property type="protein sequence ID" value="GLR11644.1"/>
    <property type="molecule type" value="Genomic_DNA"/>
</dbReference>
<evidence type="ECO:0000259" key="1">
    <source>
        <dbReference type="PROSITE" id="PS51186"/>
    </source>
</evidence>
<keyword evidence="3" id="KW-1185">Reference proteome</keyword>
<gene>
    <name evidence="2" type="ORF">GCM10007907_04340</name>
</gene>
<protein>
    <submittedName>
        <fullName evidence="2">Acetyltransferase</fullName>
    </submittedName>
</protein>
<dbReference type="InterPro" id="IPR016181">
    <property type="entry name" value="Acyl_CoA_acyltransferase"/>
</dbReference>
<dbReference type="InterPro" id="IPR000182">
    <property type="entry name" value="GNAT_dom"/>
</dbReference>
<dbReference type="Proteomes" id="UP001156706">
    <property type="component" value="Unassembled WGS sequence"/>
</dbReference>
<feature type="domain" description="N-acetyltransferase" evidence="1">
    <location>
        <begin position="25"/>
        <end position="168"/>
    </location>
</feature>
<dbReference type="SUPFAM" id="SSF55729">
    <property type="entry name" value="Acyl-CoA N-acyltransferases (Nat)"/>
    <property type="match status" value="1"/>
</dbReference>
<sequence length="179" mass="20965">MADLQDTALDLRVMRATPSDRLPLQHMLELYQHDLSEYWDMELDEHGLYGYKLDAYWLNANYHPFVFRVNGRYAGFALVNDIVCRPDNQYWMAQYFVLRRYRGRGLAQHAALQVFDTLPGRWEVAQVPRNLPAQAFWPKVIAGYTGNNFEVARWQDGPWEGPMQCFDNRGRASYPLAID</sequence>
<reference evidence="3" key="1">
    <citation type="journal article" date="2019" name="Int. J. Syst. Evol. Microbiol.">
        <title>The Global Catalogue of Microorganisms (GCM) 10K type strain sequencing project: providing services to taxonomists for standard genome sequencing and annotation.</title>
        <authorList>
            <consortium name="The Broad Institute Genomics Platform"/>
            <consortium name="The Broad Institute Genome Sequencing Center for Infectious Disease"/>
            <person name="Wu L."/>
            <person name="Ma J."/>
        </authorList>
    </citation>
    <scope>NUCLEOTIDE SEQUENCE [LARGE SCALE GENOMIC DNA]</scope>
    <source>
        <strain evidence="3">NBRC 110044</strain>
    </source>
</reference>
<evidence type="ECO:0000313" key="2">
    <source>
        <dbReference type="EMBL" id="GLR11644.1"/>
    </source>
</evidence>
<dbReference type="PROSITE" id="PS51186">
    <property type="entry name" value="GNAT"/>
    <property type="match status" value="1"/>
</dbReference>